<evidence type="ECO:0000313" key="2">
    <source>
        <dbReference type="EMBL" id="OAA55746.1"/>
    </source>
</evidence>
<accession>A0A167NNA1</accession>
<dbReference type="GeneID" id="30024143"/>
<evidence type="ECO:0000313" key="3">
    <source>
        <dbReference type="Proteomes" id="UP000076744"/>
    </source>
</evidence>
<dbReference type="RefSeq" id="XP_018701470.1">
    <property type="nucleotide sequence ID" value="XM_018851454.1"/>
</dbReference>
<comment type="caution">
    <text evidence="2">The sequence shown here is derived from an EMBL/GenBank/DDBJ whole genome shotgun (WGS) entry which is preliminary data.</text>
</comment>
<feature type="signal peptide" evidence="1">
    <location>
        <begin position="1"/>
        <end position="19"/>
    </location>
</feature>
<dbReference type="EMBL" id="AZHB01000024">
    <property type="protein sequence ID" value="OAA55746.1"/>
    <property type="molecule type" value="Genomic_DNA"/>
</dbReference>
<evidence type="ECO:0008006" key="4">
    <source>
        <dbReference type="Google" id="ProtNLM"/>
    </source>
</evidence>
<keyword evidence="3" id="KW-1185">Reference proteome</keyword>
<evidence type="ECO:0000256" key="1">
    <source>
        <dbReference type="SAM" id="SignalP"/>
    </source>
</evidence>
<feature type="chain" id="PRO_5007890768" description="Hydrophobin 2" evidence="1">
    <location>
        <begin position="20"/>
        <end position="94"/>
    </location>
</feature>
<protein>
    <recommendedName>
        <fullName evidence="4">Hydrophobin 2</fullName>
    </recommendedName>
</protein>
<name>A0A167NNA1_CORFA</name>
<reference evidence="2 3" key="1">
    <citation type="journal article" date="2016" name="Genome Biol. Evol.">
        <title>Divergent and convergent evolution of fungal pathogenicity.</title>
        <authorList>
            <person name="Shang Y."/>
            <person name="Xiao G."/>
            <person name="Zheng P."/>
            <person name="Cen K."/>
            <person name="Zhan S."/>
            <person name="Wang C."/>
        </authorList>
    </citation>
    <scope>NUCLEOTIDE SEQUENCE [LARGE SCALE GENOMIC DNA]</scope>
    <source>
        <strain evidence="2 3">ARSEF 2679</strain>
    </source>
</reference>
<dbReference type="AlphaFoldDB" id="A0A167NNA1"/>
<gene>
    <name evidence="2" type="ORF">ISF_07851</name>
</gene>
<organism evidence="2 3">
    <name type="scientific">Cordyceps fumosorosea (strain ARSEF 2679)</name>
    <name type="common">Isaria fumosorosea</name>
    <dbReference type="NCBI Taxonomy" id="1081104"/>
    <lineage>
        <taxon>Eukaryota</taxon>
        <taxon>Fungi</taxon>
        <taxon>Dikarya</taxon>
        <taxon>Ascomycota</taxon>
        <taxon>Pezizomycotina</taxon>
        <taxon>Sordariomycetes</taxon>
        <taxon>Hypocreomycetidae</taxon>
        <taxon>Hypocreales</taxon>
        <taxon>Cordycipitaceae</taxon>
        <taxon>Cordyceps</taxon>
    </lineage>
</organism>
<sequence>MKFLSIACLCSGVISAVLAGVIVPPADLVARGRGGPICPVGTNMNKPSCCAAVIIGGYGKNYNGHSGEGDWEGDCAGQRKVPACCNGGGRCVKI</sequence>
<proteinExistence type="predicted"/>
<keyword evidence="1" id="KW-0732">Signal</keyword>
<dbReference type="Proteomes" id="UP000076744">
    <property type="component" value="Unassembled WGS sequence"/>
</dbReference>